<dbReference type="Proteomes" id="UP000008281">
    <property type="component" value="Unassembled WGS sequence"/>
</dbReference>
<evidence type="ECO:0000313" key="2">
    <source>
        <dbReference type="Proteomes" id="UP000008281"/>
    </source>
</evidence>
<organism evidence="2">
    <name type="scientific">Caenorhabditis remanei</name>
    <name type="common">Caenorhabditis vulgaris</name>
    <dbReference type="NCBI Taxonomy" id="31234"/>
    <lineage>
        <taxon>Eukaryota</taxon>
        <taxon>Metazoa</taxon>
        <taxon>Ecdysozoa</taxon>
        <taxon>Nematoda</taxon>
        <taxon>Chromadorea</taxon>
        <taxon>Rhabditida</taxon>
        <taxon>Rhabditina</taxon>
        <taxon>Rhabditomorpha</taxon>
        <taxon>Rhabditoidea</taxon>
        <taxon>Rhabditidae</taxon>
        <taxon>Peloderinae</taxon>
        <taxon>Caenorhabditis</taxon>
    </lineage>
</organism>
<proteinExistence type="predicted"/>
<reference evidence="1" key="1">
    <citation type="submission" date="2007-07" db="EMBL/GenBank/DDBJ databases">
        <title>PCAP assembly of the Caenorhabditis remanei genome.</title>
        <authorList>
            <consortium name="The Caenorhabditis remanei Sequencing Consortium"/>
            <person name="Wilson R.K."/>
        </authorList>
    </citation>
    <scope>NUCLEOTIDE SEQUENCE [LARGE SCALE GENOMIC DNA]</scope>
    <source>
        <strain evidence="1">PB4641</strain>
    </source>
</reference>
<keyword evidence="2" id="KW-1185">Reference proteome</keyword>
<evidence type="ECO:0000313" key="1">
    <source>
        <dbReference type="EMBL" id="EFP10366.1"/>
    </source>
</evidence>
<protein>
    <submittedName>
        <fullName evidence="1">Uncharacterized protein</fullName>
    </submittedName>
</protein>
<dbReference type="AlphaFoldDB" id="E3MVY0"/>
<name>E3MVY0_CAERE</name>
<dbReference type="InParanoid" id="E3MVY0"/>
<gene>
    <name evidence="1" type="ORF">CRE_23626</name>
</gene>
<dbReference type="HOGENOM" id="CLU_816945_0_0_1"/>
<dbReference type="EMBL" id="DS268484">
    <property type="protein sequence ID" value="EFP10366.1"/>
    <property type="molecule type" value="Genomic_DNA"/>
</dbReference>
<accession>E3MVY0</accession>
<sequence length="340" mass="39491">MEVMEALVRQFLDGQTNVISVPERMMRRSKVLGGIMTTCEGLNWRVYGKKNENKIMLKWKFSFKSKKRLITDKLVGQIRVNWVNNEDIKCSAIVPFEIPSCSDPEFCVLNGKNSIASYKLIAQWTKKEETRKYVDDVSGKPIEFFICNRLENMDLSMLLRHSPVLEKMFSSGKNEVFGCTLGQLKSMLTLVKKETIKDLDYQSVHEALELSQLYNIKVLELYSISHQSFLQEMSFSILKLPTLPVKQIRLTAIYRSSEDHEDEDTLIDRSVGNCEMKTFILEDNIYSLTRDDVKESVKAGCEYLMDLFKVKVYRGYLYSDGAPTTRHPYFYPFEKLILYT</sequence>